<dbReference type="SUPFAM" id="SSF57667">
    <property type="entry name" value="beta-beta-alpha zinc fingers"/>
    <property type="match status" value="2"/>
</dbReference>
<evidence type="ECO:0000313" key="6">
    <source>
        <dbReference type="EMBL" id="PTB67152.1"/>
    </source>
</evidence>
<dbReference type="GO" id="GO:0003676">
    <property type="term" value="F:nucleic acid binding"/>
    <property type="evidence" value="ECO:0007669"/>
    <property type="project" value="InterPro"/>
</dbReference>
<organism evidence="6 7">
    <name type="scientific">Trichoderma citrinoviride</name>
    <dbReference type="NCBI Taxonomy" id="58853"/>
    <lineage>
        <taxon>Eukaryota</taxon>
        <taxon>Fungi</taxon>
        <taxon>Dikarya</taxon>
        <taxon>Ascomycota</taxon>
        <taxon>Pezizomycotina</taxon>
        <taxon>Sordariomycetes</taxon>
        <taxon>Hypocreomycetidae</taxon>
        <taxon>Hypocreales</taxon>
        <taxon>Hypocreaceae</taxon>
        <taxon>Trichoderma</taxon>
    </lineage>
</organism>
<dbReference type="SMART" id="SM00355">
    <property type="entry name" value="ZnF_C2H2"/>
    <property type="match status" value="2"/>
</dbReference>
<evidence type="ECO:0000313" key="7">
    <source>
        <dbReference type="Proteomes" id="UP000241546"/>
    </source>
</evidence>
<dbReference type="PANTHER" id="PTHR46786:SF1">
    <property type="entry name" value="ZINC FINGER MATRIN-TYPE PROTEIN 3"/>
    <property type="match status" value="1"/>
</dbReference>
<dbReference type="OrthoDB" id="4161238at2759"/>
<evidence type="ECO:0000259" key="5">
    <source>
        <dbReference type="PROSITE" id="PS00028"/>
    </source>
</evidence>
<keyword evidence="7" id="KW-1185">Reference proteome</keyword>
<evidence type="ECO:0000256" key="4">
    <source>
        <dbReference type="SAM" id="MobiDB-lite"/>
    </source>
</evidence>
<keyword evidence="2" id="KW-0863">Zinc-finger</keyword>
<evidence type="ECO:0000256" key="2">
    <source>
        <dbReference type="ARBA" id="ARBA00022771"/>
    </source>
</evidence>
<dbReference type="RefSeq" id="XP_024750472.1">
    <property type="nucleotide sequence ID" value="XM_024890459.1"/>
</dbReference>
<name>A0A2T4BCU5_9HYPO</name>
<feature type="compositionally biased region" description="Low complexity" evidence="4">
    <location>
        <begin position="397"/>
        <end position="422"/>
    </location>
</feature>
<proteinExistence type="predicted"/>
<dbReference type="InterPro" id="IPR052644">
    <property type="entry name" value="ZMAT3"/>
</dbReference>
<dbReference type="InterPro" id="IPR036236">
    <property type="entry name" value="Znf_C2H2_sf"/>
</dbReference>
<accession>A0A2T4BCU5</accession>
<dbReference type="Proteomes" id="UP000241546">
    <property type="component" value="Unassembled WGS sequence"/>
</dbReference>
<dbReference type="InterPro" id="IPR022755">
    <property type="entry name" value="Znf_C2H2_jaz"/>
</dbReference>
<dbReference type="GeneID" id="36598577"/>
<dbReference type="Gene3D" id="3.30.160.60">
    <property type="entry name" value="Classic Zinc Finger"/>
    <property type="match status" value="1"/>
</dbReference>
<gene>
    <name evidence="6" type="ORF">BBK36DRAFT_1118290</name>
</gene>
<protein>
    <recommendedName>
        <fullName evidence="5">C2H2-type domain-containing protein</fullName>
    </recommendedName>
</protein>
<feature type="domain" description="C2H2-type" evidence="5">
    <location>
        <begin position="354"/>
        <end position="376"/>
    </location>
</feature>
<dbReference type="SMART" id="SM00451">
    <property type="entry name" value="ZnF_U1"/>
    <property type="match status" value="2"/>
</dbReference>
<dbReference type="GO" id="GO:0008270">
    <property type="term" value="F:zinc ion binding"/>
    <property type="evidence" value="ECO:0007669"/>
    <property type="project" value="UniProtKB-KW"/>
</dbReference>
<dbReference type="EMBL" id="KZ680212">
    <property type="protein sequence ID" value="PTB67152.1"/>
    <property type="molecule type" value="Genomic_DNA"/>
</dbReference>
<dbReference type="InterPro" id="IPR013087">
    <property type="entry name" value="Znf_C2H2_type"/>
</dbReference>
<keyword evidence="1" id="KW-0479">Metal-binding</keyword>
<sequence length="443" mass="47856">MFPRESALQEIIDAYTHQTITAGLRGANAVYKAVLGDEKAFNQICAETPLTFAPGLLRVLQSSSPPTTEFFQSLPVTPVTGFWAVYALLLEKPGAPSRLYIGSGTNTQRGVIARFWSYDVQLHVPTMVVSSLQEGYTVSRRGLLCWAPIPRATIVATARVRFLAVEAVFSHVFFAVNNATSLDAASKSFLPWTRASVAWEPLCTHTALKEKPVGNFSLTEEEAAAIDARRRERTREVSSKNSKIYRARGLAEDPIAYRAKIAATKLVWAQNNRDKYNERAAGVRARAIAARRHVCKVCDFVAASAHNLTKHLATKTHQEQVRLAAGGRPKAPSIAALRSRRNAAKALASKRFYCGVCDKNCNTQIHLNQHKESKVHLKAVAAAEAAVAAEALASSESCGFPESCDGSESCGSPESGGSPESDGFLEAFASLESPASAYSTTGP</sequence>
<dbReference type="PROSITE" id="PS00028">
    <property type="entry name" value="ZINC_FINGER_C2H2_1"/>
    <property type="match status" value="1"/>
</dbReference>
<dbReference type="Pfam" id="PF12171">
    <property type="entry name" value="zf-C2H2_jaz"/>
    <property type="match status" value="1"/>
</dbReference>
<keyword evidence="3" id="KW-0862">Zinc</keyword>
<evidence type="ECO:0000256" key="3">
    <source>
        <dbReference type="ARBA" id="ARBA00022833"/>
    </source>
</evidence>
<reference evidence="7" key="1">
    <citation type="submission" date="2016-07" db="EMBL/GenBank/DDBJ databases">
        <title>Multiple horizontal gene transfer events from other fungi enriched the ability of initially mycotrophic Trichoderma (Ascomycota) to feed on dead plant biomass.</title>
        <authorList>
            <consortium name="DOE Joint Genome Institute"/>
            <person name="Atanasova L."/>
            <person name="Chenthamara K."/>
            <person name="Zhang J."/>
            <person name="Grujic M."/>
            <person name="Henrissat B."/>
            <person name="Kuo A."/>
            <person name="Aerts A."/>
            <person name="Salamov A."/>
            <person name="Lipzen A."/>
            <person name="Labutti K."/>
            <person name="Barry K."/>
            <person name="Miao Y."/>
            <person name="Rahimi M.J."/>
            <person name="Shen Q."/>
            <person name="Grigoriev I.V."/>
            <person name="Kubicek C.P."/>
            <person name="Druzhinina I.S."/>
        </authorList>
    </citation>
    <scope>NUCLEOTIDE SEQUENCE [LARGE SCALE GENOMIC DNA]</scope>
    <source>
        <strain evidence="7">TUCIM 6016</strain>
    </source>
</reference>
<feature type="region of interest" description="Disordered" evidence="4">
    <location>
        <begin position="397"/>
        <end position="424"/>
    </location>
</feature>
<dbReference type="InterPro" id="IPR003604">
    <property type="entry name" value="Matrin/U1-like-C_Znf_C2H2"/>
</dbReference>
<evidence type="ECO:0000256" key="1">
    <source>
        <dbReference type="ARBA" id="ARBA00022723"/>
    </source>
</evidence>
<dbReference type="PANTHER" id="PTHR46786">
    <property type="entry name" value="ZINC FINGER MATRIN-TYPE PROTEIN 3"/>
    <property type="match status" value="1"/>
</dbReference>
<dbReference type="AlphaFoldDB" id="A0A2T4BCU5"/>